<keyword evidence="4" id="KW-0804">Transcription</keyword>
<dbReference type="GO" id="GO:0003677">
    <property type="term" value="F:DNA binding"/>
    <property type="evidence" value="ECO:0007669"/>
    <property type="project" value="InterPro"/>
</dbReference>
<evidence type="ECO:0000313" key="7">
    <source>
        <dbReference type="EMBL" id="KAF4951034.1"/>
    </source>
</evidence>
<dbReference type="InterPro" id="IPR007219">
    <property type="entry name" value="XnlR_reg_dom"/>
</dbReference>
<keyword evidence="3" id="KW-0805">Transcription regulation</keyword>
<comment type="subcellular location">
    <subcellularLocation>
        <location evidence="1">Nucleus</location>
    </subcellularLocation>
</comment>
<evidence type="ECO:0000313" key="8">
    <source>
        <dbReference type="Proteomes" id="UP000604273"/>
    </source>
</evidence>
<keyword evidence="2" id="KW-0479">Metal-binding</keyword>
<dbReference type="SMART" id="SM00906">
    <property type="entry name" value="Fungal_trans"/>
    <property type="match status" value="1"/>
</dbReference>
<dbReference type="InterPro" id="IPR050815">
    <property type="entry name" value="TF_fung"/>
</dbReference>
<dbReference type="AlphaFoldDB" id="A0A8H4WV79"/>
<gene>
    <name evidence="7" type="ORF">FGADI_7771</name>
</gene>
<dbReference type="InterPro" id="IPR001138">
    <property type="entry name" value="Zn2Cys6_DnaBD"/>
</dbReference>
<accession>A0A8H4WV79</accession>
<proteinExistence type="predicted"/>
<dbReference type="Pfam" id="PF04082">
    <property type="entry name" value="Fungal_trans"/>
    <property type="match status" value="1"/>
</dbReference>
<dbReference type="InterPro" id="IPR010730">
    <property type="entry name" value="HET"/>
</dbReference>
<comment type="caution">
    <text evidence="7">The sequence shown here is derived from an EMBL/GenBank/DDBJ whole genome shotgun (WGS) entry which is preliminary data.</text>
</comment>
<keyword evidence="5" id="KW-0539">Nucleus</keyword>
<evidence type="ECO:0000256" key="4">
    <source>
        <dbReference type="ARBA" id="ARBA00023163"/>
    </source>
</evidence>
<evidence type="ECO:0000256" key="3">
    <source>
        <dbReference type="ARBA" id="ARBA00023015"/>
    </source>
</evidence>
<name>A0A8H4WV79_9HYPO</name>
<evidence type="ECO:0000256" key="2">
    <source>
        <dbReference type="ARBA" id="ARBA00022723"/>
    </source>
</evidence>
<reference evidence="7" key="1">
    <citation type="journal article" date="2020" name="BMC Genomics">
        <title>Correction to: Identification and distribution of gene clusters required for synthesis of sphingolipid metabolism inhibitors in diverse species of the filamentous fungus Fusarium.</title>
        <authorList>
            <person name="Kim H.S."/>
            <person name="Lohmar J.M."/>
            <person name="Busman M."/>
            <person name="Brown D.W."/>
            <person name="Naumann T.A."/>
            <person name="Divon H.H."/>
            <person name="Lysoe E."/>
            <person name="Uhlig S."/>
            <person name="Proctor R.H."/>
        </authorList>
    </citation>
    <scope>NUCLEOTIDE SEQUENCE</scope>
    <source>
        <strain evidence="7">NRRL 45417</strain>
    </source>
</reference>
<evidence type="ECO:0000259" key="6">
    <source>
        <dbReference type="SMART" id="SM00906"/>
    </source>
</evidence>
<evidence type="ECO:0000256" key="5">
    <source>
        <dbReference type="ARBA" id="ARBA00023242"/>
    </source>
</evidence>
<dbReference type="Gene3D" id="4.10.240.10">
    <property type="entry name" value="Zn(2)-C6 fungal-type DNA-binding domain"/>
    <property type="match status" value="1"/>
</dbReference>
<dbReference type="CDD" id="cd00067">
    <property type="entry name" value="GAL4"/>
    <property type="match status" value="1"/>
</dbReference>
<dbReference type="GO" id="GO:0005634">
    <property type="term" value="C:nucleus"/>
    <property type="evidence" value="ECO:0007669"/>
    <property type="project" value="UniProtKB-SubCell"/>
</dbReference>
<dbReference type="SUPFAM" id="SSF57701">
    <property type="entry name" value="Zn2/Cys6 DNA-binding domain"/>
    <property type="match status" value="1"/>
</dbReference>
<dbReference type="GO" id="GO:0006351">
    <property type="term" value="P:DNA-templated transcription"/>
    <property type="evidence" value="ECO:0007669"/>
    <property type="project" value="InterPro"/>
</dbReference>
<dbReference type="PANTHER" id="PTHR47338:SF9">
    <property type="entry name" value="ZN(II)2CYS6 TRANSCRIPTION FACTOR (EUROFUNG)"/>
    <property type="match status" value="1"/>
</dbReference>
<evidence type="ECO:0000256" key="1">
    <source>
        <dbReference type="ARBA" id="ARBA00004123"/>
    </source>
</evidence>
<sequence>MTSSSVYASLPLDRPGKDIRLLEILETSPQLRCRLSTASLLSSPKFCALSYVWGFSKEHQDIVVNDVSFSITKSLADALSNIPIHWAEAFPDRDKTDMRVWADALCINQTDNTEKGHQVPLMKDIYSSAQITFSCLASISPTSNIPAAIDYISEISARLDQHHPDPGPEAAVRILEDLPQRRVYPSAVIGNEMLTRRNRQFDDSAICIIEDFNSLPYWERAWIVQELVLSKEVILYYAAHSINFRTLARVTYWASNLEKSVLSMDLSPAQHWLFKSLRFQTLRGVDTFRRARSDQDRIGSPALGFVGIWGTSFRATNPKDHVYAFLGISNLNIEPRYDESISVAEVYIEFCITQLHISNQHSLGPLHFLRHAGLTNGNPGKLGLPTWVPNFPVCADGTGGSKISSLSQPMREQKQWKGFIGRFEDISIRDRSLFTTCLRIDCISHISPILDESHDSANFLQSVYKMLNDALQTSDRPYHKHSHPFLKLASAFCHARIPNQSWSALELLRVARMFLYLHSITSEDNSIYREKFKDFLKNICCDLDHCMEMGDTEDKGNIWSFMMDLITARGLQEDTIHGVWEVLHHFATKGTRVAYTAGNEFAIVPPEALIGDYIVLLTGCYDLSVIRKVGDYYVYVGPVGFAYEIVDMRINEQKFAAKGGVGACMPNYKGDTTTTTDADGMVYTHWRKKVRCSGERPTCTYCARLQQKCIYEEPPEAKGQNDSGGLLRPLAMAGTSKEETSSSLSLESRIASLETNGNNLRLSHKENITGDAKWLAVTSDMTLSAAADLYFQYCHNQPYSLFHEESFRHRLEAQTLPEYLRLALLATASRFSHSNRPLMLCADRAWELVVKRSTANIDSAESLMIAQTIHLLCVIDYSDGQCRPAWIKLGLAVRIAQCYRFNTEPDPRLRPEVQEEYRRTFWSIYLLDRLMSCGRERPTALQDKDCLLRLPCNEQAFRDCSENRSPVLQQLTGDAPMVTELPEHSHFSVIILMAATLIRVVNYVLREDSRVHDDVPWSAASQYSALESTLWRLELNYGLLDPLNAVWEQTLASGGVVDPRASGPLIYGRALFHLAGCLLHHPFLLQYRLAESASRTPPGFLTKAWTSARSHATALTMLQETENLGCVTVSCFRGYCAMVAGSIHLLFASDSNQDIREASVRRYEECRGLLLKLCRYWESSRRMFIKLERLYEDRNRYRQFFNYTLAMGEKPKLAAFWDSIDNWVPSSRSPSPERGPLEPVQPIHFNTSMDFFDLAPTDPWGNGNSIFDMDFLNSTI</sequence>
<feature type="domain" description="Xylanolytic transcriptional activator regulatory" evidence="6">
    <location>
        <begin position="885"/>
        <end position="957"/>
    </location>
</feature>
<dbReference type="Proteomes" id="UP000604273">
    <property type="component" value="Unassembled WGS sequence"/>
</dbReference>
<reference evidence="7" key="2">
    <citation type="submission" date="2020-05" db="EMBL/GenBank/DDBJ databases">
        <authorList>
            <person name="Kim H.-S."/>
            <person name="Proctor R.H."/>
            <person name="Brown D.W."/>
        </authorList>
    </citation>
    <scope>NUCLEOTIDE SEQUENCE</scope>
    <source>
        <strain evidence="7">NRRL 45417</strain>
    </source>
</reference>
<organism evidence="7 8">
    <name type="scientific">Fusarium gaditjirri</name>
    <dbReference type="NCBI Taxonomy" id="282569"/>
    <lineage>
        <taxon>Eukaryota</taxon>
        <taxon>Fungi</taxon>
        <taxon>Dikarya</taxon>
        <taxon>Ascomycota</taxon>
        <taxon>Pezizomycotina</taxon>
        <taxon>Sordariomycetes</taxon>
        <taxon>Hypocreomycetidae</taxon>
        <taxon>Hypocreales</taxon>
        <taxon>Nectriaceae</taxon>
        <taxon>Fusarium</taxon>
        <taxon>Fusarium nisikadoi species complex</taxon>
    </lineage>
</organism>
<keyword evidence="8" id="KW-1185">Reference proteome</keyword>
<dbReference type="EMBL" id="JABFAI010000189">
    <property type="protein sequence ID" value="KAF4951034.1"/>
    <property type="molecule type" value="Genomic_DNA"/>
</dbReference>
<dbReference type="PANTHER" id="PTHR47338">
    <property type="entry name" value="ZN(II)2CYS6 TRANSCRIPTION FACTOR (EUROFUNG)-RELATED"/>
    <property type="match status" value="1"/>
</dbReference>
<dbReference type="Pfam" id="PF06985">
    <property type="entry name" value="HET"/>
    <property type="match status" value="1"/>
</dbReference>
<dbReference type="CDD" id="cd12148">
    <property type="entry name" value="fungal_TF_MHR"/>
    <property type="match status" value="1"/>
</dbReference>
<dbReference type="OrthoDB" id="424974at2759"/>
<dbReference type="Pfam" id="PF00172">
    <property type="entry name" value="Zn_clus"/>
    <property type="match status" value="1"/>
</dbReference>
<dbReference type="InterPro" id="IPR036864">
    <property type="entry name" value="Zn2-C6_fun-type_DNA-bd_sf"/>
</dbReference>
<dbReference type="GO" id="GO:0008270">
    <property type="term" value="F:zinc ion binding"/>
    <property type="evidence" value="ECO:0007669"/>
    <property type="project" value="InterPro"/>
</dbReference>
<protein>
    <recommendedName>
        <fullName evidence="6">Xylanolytic transcriptional activator regulatory domain-containing protein</fullName>
    </recommendedName>
</protein>
<dbReference type="GO" id="GO:0000981">
    <property type="term" value="F:DNA-binding transcription factor activity, RNA polymerase II-specific"/>
    <property type="evidence" value="ECO:0007669"/>
    <property type="project" value="InterPro"/>
</dbReference>